<dbReference type="Proteomes" id="UP000824120">
    <property type="component" value="Chromosome 11"/>
</dbReference>
<protein>
    <submittedName>
        <fullName evidence="2">Uncharacterized protein</fullName>
    </submittedName>
</protein>
<reference evidence="2 3" key="1">
    <citation type="submission" date="2020-09" db="EMBL/GenBank/DDBJ databases">
        <title>De no assembly of potato wild relative species, Solanum commersonii.</title>
        <authorList>
            <person name="Cho K."/>
        </authorList>
    </citation>
    <scope>NUCLEOTIDE SEQUENCE [LARGE SCALE GENOMIC DNA]</scope>
    <source>
        <strain evidence="2">LZ3.2</strain>
        <tissue evidence="2">Leaf</tissue>
    </source>
</reference>
<dbReference type="EMBL" id="JACXVP010000011">
    <property type="protein sequence ID" value="KAG5576677.1"/>
    <property type="molecule type" value="Genomic_DNA"/>
</dbReference>
<evidence type="ECO:0000256" key="1">
    <source>
        <dbReference type="SAM" id="MobiDB-lite"/>
    </source>
</evidence>
<proteinExistence type="predicted"/>
<evidence type="ECO:0000313" key="2">
    <source>
        <dbReference type="EMBL" id="KAG5576677.1"/>
    </source>
</evidence>
<sequence>MQGCGNGGNRAQSSSIAPPDRVAPRGATSGTSRGANHLYVITSRQEQENSLDVVSGMIKAFSFDVYALLDR</sequence>
<dbReference type="AlphaFoldDB" id="A0A9J5WMV0"/>
<keyword evidence="3" id="KW-1185">Reference proteome</keyword>
<gene>
    <name evidence="2" type="ORF">H5410_056811</name>
</gene>
<feature type="region of interest" description="Disordered" evidence="1">
    <location>
        <begin position="1"/>
        <end position="35"/>
    </location>
</feature>
<organism evidence="2 3">
    <name type="scientific">Solanum commersonii</name>
    <name type="common">Commerson's wild potato</name>
    <name type="synonym">Commerson's nightshade</name>
    <dbReference type="NCBI Taxonomy" id="4109"/>
    <lineage>
        <taxon>Eukaryota</taxon>
        <taxon>Viridiplantae</taxon>
        <taxon>Streptophyta</taxon>
        <taxon>Embryophyta</taxon>
        <taxon>Tracheophyta</taxon>
        <taxon>Spermatophyta</taxon>
        <taxon>Magnoliopsida</taxon>
        <taxon>eudicotyledons</taxon>
        <taxon>Gunneridae</taxon>
        <taxon>Pentapetalae</taxon>
        <taxon>asterids</taxon>
        <taxon>lamiids</taxon>
        <taxon>Solanales</taxon>
        <taxon>Solanaceae</taxon>
        <taxon>Solanoideae</taxon>
        <taxon>Solaneae</taxon>
        <taxon>Solanum</taxon>
    </lineage>
</organism>
<comment type="caution">
    <text evidence="2">The sequence shown here is derived from an EMBL/GenBank/DDBJ whole genome shotgun (WGS) entry which is preliminary data.</text>
</comment>
<evidence type="ECO:0000313" key="3">
    <source>
        <dbReference type="Proteomes" id="UP000824120"/>
    </source>
</evidence>
<name>A0A9J5WMV0_SOLCO</name>
<accession>A0A9J5WMV0</accession>